<evidence type="ECO:0000313" key="3">
    <source>
        <dbReference type="Proteomes" id="UP001180489"/>
    </source>
</evidence>
<dbReference type="EMBL" id="JAVRFF010000012">
    <property type="protein sequence ID" value="MDT0472979.1"/>
    <property type="molecule type" value="Genomic_DNA"/>
</dbReference>
<evidence type="ECO:0000313" key="2">
    <source>
        <dbReference type="EMBL" id="MDT0472979.1"/>
    </source>
</evidence>
<feature type="compositionally biased region" description="Gly residues" evidence="1">
    <location>
        <begin position="182"/>
        <end position="191"/>
    </location>
</feature>
<evidence type="ECO:0008006" key="4">
    <source>
        <dbReference type="Google" id="ProtNLM"/>
    </source>
</evidence>
<feature type="compositionally biased region" description="Polar residues" evidence="1">
    <location>
        <begin position="145"/>
        <end position="155"/>
    </location>
</feature>
<feature type="region of interest" description="Disordered" evidence="1">
    <location>
        <begin position="126"/>
        <end position="246"/>
    </location>
</feature>
<reference evidence="2" key="1">
    <citation type="submission" date="2024-05" db="EMBL/GenBank/DDBJ databases">
        <title>30 novel species of actinomycetes from the DSMZ collection.</title>
        <authorList>
            <person name="Nouioui I."/>
        </authorList>
    </citation>
    <scope>NUCLEOTIDE SEQUENCE</scope>
    <source>
        <strain evidence="2">DSM 41014</strain>
    </source>
</reference>
<gene>
    <name evidence="2" type="ORF">RM863_12680</name>
</gene>
<dbReference type="Proteomes" id="UP001180489">
    <property type="component" value="Unassembled WGS sequence"/>
</dbReference>
<protein>
    <recommendedName>
        <fullName evidence="4">Helix-turn-helix domain-containing protein</fullName>
    </recommendedName>
</protein>
<feature type="compositionally biased region" description="Basic and acidic residues" evidence="1">
    <location>
        <begin position="126"/>
        <end position="140"/>
    </location>
</feature>
<name>A0ABU2UIE2_9ACTN</name>
<feature type="compositionally biased region" description="Basic and acidic residues" evidence="1">
    <location>
        <begin position="226"/>
        <end position="236"/>
    </location>
</feature>
<accession>A0ABU2UIE2</accession>
<keyword evidence="3" id="KW-1185">Reference proteome</keyword>
<sequence>MSTDEQAPASGSVPVAVGNALTWRWPREMSPYLRRTGLVLLLCQLRNFATASGEVAFNADRKPIRITDIATAACCREKDARRYLEAAIRAGVVRVIGERKRGKATRYAIVPHPFPDWQAAEDYLKSTARDTSKRPPKWSEEPGDTDQSSGHSGPNQFGPLRPEVTDGTADEVRATPARMGSGHSGPNGSGHSGPNNPGGFPRGSQDRAEAVPQPQVDGPPGQQIDPQEHHHPERPDAGPAPAATAGRCRECQIPLIRPGRQLCAGCEDYLATTGRHTA</sequence>
<dbReference type="RefSeq" id="WP_311635053.1">
    <property type="nucleotide sequence ID" value="NZ_JAVRFF010000012.1"/>
</dbReference>
<organism evidence="2 3">
    <name type="scientific">Streptomyces hintoniae</name>
    <dbReference type="NCBI Taxonomy" id="3075521"/>
    <lineage>
        <taxon>Bacteria</taxon>
        <taxon>Bacillati</taxon>
        <taxon>Actinomycetota</taxon>
        <taxon>Actinomycetes</taxon>
        <taxon>Kitasatosporales</taxon>
        <taxon>Streptomycetaceae</taxon>
        <taxon>Streptomyces</taxon>
    </lineage>
</organism>
<proteinExistence type="predicted"/>
<evidence type="ECO:0000256" key="1">
    <source>
        <dbReference type="SAM" id="MobiDB-lite"/>
    </source>
</evidence>
<feature type="compositionally biased region" description="Low complexity" evidence="1">
    <location>
        <begin position="237"/>
        <end position="246"/>
    </location>
</feature>
<comment type="caution">
    <text evidence="2">The sequence shown here is derived from an EMBL/GenBank/DDBJ whole genome shotgun (WGS) entry which is preliminary data.</text>
</comment>
<feature type="compositionally biased region" description="Low complexity" evidence="1">
    <location>
        <begin position="211"/>
        <end position="225"/>
    </location>
</feature>